<dbReference type="RefSeq" id="WP_134491231.1">
    <property type="nucleotide sequence ID" value="NZ_CP139089.1"/>
</dbReference>
<accession>A0A4U8Z4R3</accession>
<keyword evidence="2" id="KW-1133">Transmembrane helix</keyword>
<feature type="compositionally biased region" description="Polar residues" evidence="1">
    <location>
        <begin position="26"/>
        <end position="39"/>
    </location>
</feature>
<evidence type="ECO:0000256" key="1">
    <source>
        <dbReference type="SAM" id="MobiDB-lite"/>
    </source>
</evidence>
<keyword evidence="2" id="KW-0472">Membrane</keyword>
<name>A0A4U8Z4R3_METTU</name>
<proteinExistence type="predicted"/>
<sequence>MADDKDELFQKTTQAGPAPDGDAEDTSSLAASGETATTPIPQPEAASSGDSLGGARPEPETIAPGQPKVAPRIEKVKQPSRAPVLAAALILGALAGFGGAFALRMLDQQQAPDDGDHVAELNAHIVELEHKSEASAAALAAIESRLTGAENSAGKAAASAHSALNELHAELAARPKAGGESPAAEAPDIAPLEAKIAAFEQKVSALETKLAAPKVDVRAQQQDREAAVQSARALAAVPAKGVAAISLLQLVTRGEPFADELAALDSLGEDPAKLAPLRAAAKTGVASVGDLADRFAALAPTLDAPPAQKHDSGILDRLAHDAANLVRIHRQGDPNDPDLPGRVAAIEKALARLDVAKAYAIWSQLPAEVKVKSAAWGEAAKARLDAVAAASAIEADAVTALGKPKS</sequence>
<dbReference type="OrthoDB" id="8439779at2"/>
<evidence type="ECO:0000256" key="2">
    <source>
        <dbReference type="SAM" id="Phobius"/>
    </source>
</evidence>
<dbReference type="EMBL" id="LR536450">
    <property type="protein sequence ID" value="VFU10480.1"/>
    <property type="molecule type" value="Genomic_DNA"/>
</dbReference>
<keyword evidence="2" id="KW-0812">Transmembrane</keyword>
<feature type="transmembrane region" description="Helical" evidence="2">
    <location>
        <begin position="82"/>
        <end position="103"/>
    </location>
</feature>
<feature type="region of interest" description="Disordered" evidence="1">
    <location>
        <begin position="1"/>
        <end position="75"/>
    </location>
</feature>
<gene>
    <name evidence="3" type="ORF">MTUNDRAET4_3593</name>
</gene>
<protein>
    <submittedName>
        <fullName evidence="3">Uncharacterized protein</fullName>
    </submittedName>
</protein>
<evidence type="ECO:0000313" key="4">
    <source>
        <dbReference type="Proteomes" id="UP000294360"/>
    </source>
</evidence>
<organism evidence="3 4">
    <name type="scientific">Methylocella tundrae</name>
    <dbReference type="NCBI Taxonomy" id="227605"/>
    <lineage>
        <taxon>Bacteria</taxon>
        <taxon>Pseudomonadati</taxon>
        <taxon>Pseudomonadota</taxon>
        <taxon>Alphaproteobacteria</taxon>
        <taxon>Hyphomicrobiales</taxon>
        <taxon>Beijerinckiaceae</taxon>
        <taxon>Methylocella</taxon>
    </lineage>
</organism>
<dbReference type="KEGG" id="mtun:MTUNDRAET4_3593"/>
<reference evidence="3 4" key="1">
    <citation type="submission" date="2019-03" db="EMBL/GenBank/DDBJ databases">
        <authorList>
            <person name="Kox A.R. M."/>
        </authorList>
    </citation>
    <scope>NUCLEOTIDE SEQUENCE [LARGE SCALE GENOMIC DNA]</scope>
    <source>
        <strain evidence="3">MTUNDRAET4 annotated genome</strain>
    </source>
</reference>
<dbReference type="AlphaFoldDB" id="A0A4U8Z4R3"/>
<evidence type="ECO:0000313" key="3">
    <source>
        <dbReference type="EMBL" id="VFU10480.1"/>
    </source>
</evidence>
<dbReference type="Proteomes" id="UP000294360">
    <property type="component" value="Chromosome"/>
</dbReference>